<keyword evidence="2" id="KW-1185">Reference proteome</keyword>
<dbReference type="AlphaFoldDB" id="K4D8M1"/>
<dbReference type="PaxDb" id="4081-Solyc11g045570.1.1"/>
<name>K4D8M1_SOLLC</name>
<evidence type="ECO:0000313" key="2">
    <source>
        <dbReference type="Proteomes" id="UP000004994"/>
    </source>
</evidence>
<dbReference type="InParanoid" id="K4D8M1"/>
<dbReference type="Gramene" id="Solyc11g045570.1.1">
    <property type="protein sequence ID" value="Solyc11g045570.1.1"/>
    <property type="gene ID" value="Solyc11g045570.1"/>
</dbReference>
<reference evidence="1" key="2">
    <citation type="submission" date="2015-06" db="UniProtKB">
        <authorList>
            <consortium name="EnsemblPlants"/>
        </authorList>
    </citation>
    <scope>IDENTIFICATION</scope>
    <source>
        <strain evidence="1">cv. Heinz 1706</strain>
    </source>
</reference>
<accession>K4D8M1</accession>
<dbReference type="HOGENOM" id="CLU_1392310_0_0_1"/>
<dbReference type="EnsemblPlants" id="Solyc11g045570.1.1">
    <property type="protein sequence ID" value="Solyc11g045570.1.1"/>
    <property type="gene ID" value="Solyc11g045570.1"/>
</dbReference>
<organism evidence="1">
    <name type="scientific">Solanum lycopersicum</name>
    <name type="common">Tomato</name>
    <name type="synonym">Lycopersicon esculentum</name>
    <dbReference type="NCBI Taxonomy" id="4081"/>
    <lineage>
        <taxon>Eukaryota</taxon>
        <taxon>Viridiplantae</taxon>
        <taxon>Streptophyta</taxon>
        <taxon>Embryophyta</taxon>
        <taxon>Tracheophyta</taxon>
        <taxon>Spermatophyta</taxon>
        <taxon>Magnoliopsida</taxon>
        <taxon>eudicotyledons</taxon>
        <taxon>Gunneridae</taxon>
        <taxon>Pentapetalae</taxon>
        <taxon>asterids</taxon>
        <taxon>lamiids</taxon>
        <taxon>Solanales</taxon>
        <taxon>Solanaceae</taxon>
        <taxon>Solanoideae</taxon>
        <taxon>Solaneae</taxon>
        <taxon>Solanum</taxon>
        <taxon>Solanum subgen. Lycopersicon</taxon>
    </lineage>
</organism>
<evidence type="ECO:0000313" key="1">
    <source>
        <dbReference type="EnsemblPlants" id="Solyc11g045570.1.1"/>
    </source>
</evidence>
<sequence>MFLSKFCSYLACSEKKLDSSSEINNCRKIIPYVSPVNNIRMAVYHHMRKSSICRSVMEVCRYILDGNEEVEVEVDSETNIVKEIKEMDKVEEGENKVFSHLNKSNELDFEFSQSVENMEQVPISQFKNKENAYMEKGLPYEDNYGEKEMIANLANNVEFVTFADFTLETGLDDPFLLYGIENDDFGDAYTPNIKDL</sequence>
<reference evidence="1" key="1">
    <citation type="journal article" date="2012" name="Nature">
        <title>The tomato genome sequence provides insights into fleshy fruit evolution.</title>
        <authorList>
            <consortium name="Tomato Genome Consortium"/>
        </authorList>
    </citation>
    <scope>NUCLEOTIDE SEQUENCE [LARGE SCALE GENOMIC DNA]</scope>
    <source>
        <strain evidence="1">cv. Heinz 1706</strain>
    </source>
</reference>
<dbReference type="SMR" id="K4D8M1"/>
<protein>
    <submittedName>
        <fullName evidence="1">Uncharacterized protein</fullName>
    </submittedName>
</protein>
<dbReference type="Proteomes" id="UP000004994">
    <property type="component" value="Chromosome 11"/>
</dbReference>
<proteinExistence type="predicted"/>